<gene>
    <name evidence="1" type="ORF">FKW44_009317</name>
</gene>
<feature type="non-terminal residue" evidence="1">
    <location>
        <position position="74"/>
    </location>
</feature>
<name>A0A7T8K7E5_CALRO</name>
<organism evidence="1 2">
    <name type="scientific">Caligus rogercresseyi</name>
    <name type="common">Sea louse</name>
    <dbReference type="NCBI Taxonomy" id="217165"/>
    <lineage>
        <taxon>Eukaryota</taxon>
        <taxon>Metazoa</taxon>
        <taxon>Ecdysozoa</taxon>
        <taxon>Arthropoda</taxon>
        <taxon>Crustacea</taxon>
        <taxon>Multicrustacea</taxon>
        <taxon>Hexanauplia</taxon>
        <taxon>Copepoda</taxon>
        <taxon>Siphonostomatoida</taxon>
        <taxon>Caligidae</taxon>
        <taxon>Caligus</taxon>
    </lineage>
</organism>
<dbReference type="AlphaFoldDB" id="A0A7T8K7E5"/>
<dbReference type="Proteomes" id="UP000595437">
    <property type="component" value="Chromosome 6"/>
</dbReference>
<accession>A0A7T8K7E5</accession>
<keyword evidence="2" id="KW-1185">Reference proteome</keyword>
<reference evidence="2" key="1">
    <citation type="submission" date="2021-01" db="EMBL/GenBank/DDBJ databases">
        <title>Caligus Genome Assembly.</title>
        <authorList>
            <person name="Gallardo-Escarate C."/>
        </authorList>
    </citation>
    <scope>NUCLEOTIDE SEQUENCE [LARGE SCALE GENOMIC DNA]</scope>
</reference>
<proteinExistence type="predicted"/>
<sequence>MASIILSFGHEGFVNLDNPQFLGLQFFVGTNSIYVSEHMPRKIEYQLTADLGLTSKTFVAIEMGILWAQHQTNL</sequence>
<protein>
    <submittedName>
        <fullName evidence="1">Uncharacterized protein</fullName>
    </submittedName>
</protein>
<evidence type="ECO:0000313" key="1">
    <source>
        <dbReference type="EMBL" id="QQP48864.1"/>
    </source>
</evidence>
<dbReference type="EMBL" id="CP045895">
    <property type="protein sequence ID" value="QQP48864.1"/>
    <property type="molecule type" value="Genomic_DNA"/>
</dbReference>
<evidence type="ECO:0000313" key="2">
    <source>
        <dbReference type="Proteomes" id="UP000595437"/>
    </source>
</evidence>